<keyword evidence="4" id="KW-1185">Reference proteome</keyword>
<organism evidence="3 4">
    <name type="scientific">Escherichia fergusonii (strain ATCC 35469 / DSM 13698 / CCUG 18766 / IAM 14443 / JCM 21226 / LMG 7866 / NBRC 102419 / NCTC 12128 / CDC 0568-73)</name>
    <dbReference type="NCBI Taxonomy" id="585054"/>
    <lineage>
        <taxon>Bacteria</taxon>
        <taxon>Pseudomonadati</taxon>
        <taxon>Pseudomonadota</taxon>
        <taxon>Gammaproteobacteria</taxon>
        <taxon>Enterobacterales</taxon>
        <taxon>Enterobacteriaceae</taxon>
        <taxon>Escherichia</taxon>
    </lineage>
</organism>
<dbReference type="KEGG" id="efe:EFER_2804"/>
<dbReference type="SUPFAM" id="SSF52540">
    <property type="entry name" value="P-loop containing nucleoside triphosphate hydrolases"/>
    <property type="match status" value="1"/>
</dbReference>
<dbReference type="Proteomes" id="UP000000745">
    <property type="component" value="Chromosome"/>
</dbReference>
<dbReference type="InterPro" id="IPR041685">
    <property type="entry name" value="AAA_GajA/Old/RecF-like"/>
</dbReference>
<dbReference type="CDD" id="cd00267">
    <property type="entry name" value="ABC_ATPase"/>
    <property type="match status" value="1"/>
</dbReference>
<sequence length="682" mass="77090">MCPTNYAQGFTFLFNTLKLFYFFAKSLALDFKQKKQFADVIRMVTHMFLSKLKIKGFRCFNDEFNISLNEGLSVIVGENGAGKSAIINSIRQLFIDSESERYNITENDFHSPFSNPPKASDSFTINAEFSNLDAKEIIALLPWTGNSDVAKLNLHVENKEIRGRYKKSLWGGDSQNSQFDYELLDLIYCIYLPPLRDAESKLTNGRQSRLSKLLKAINRKDLKTLKKSGGVHPLVDKVNTFNDELSNSDLYSIKAANQLIKNQLQNAIGLNFGQNTAIQFAESDFTRIVESLRLIFFPDLTENDTKLFRNLEQNSLGYNNLLYIASILAELTLGNEQESSTCRVLLIEEPEAHLHPQLQIRLLEHLKKVSEDKENNVQVIVTTHSTTLASSVSVDSIIHLSKSTSPVATRIKDCGLAKKSQEFIDRWMDVTKSNLLFASGVILVEGIAEQMLLPVLAKEALASRDAGKNSLSDLGVSVINLNGIYFRHFMGIYCNFAIPSEKTKHEGLNIPVRCAGLTDLDPPKKIKECVEENKFIEKIVIPHDDEMYDGTNHAIKLVGEINSSKYARLYVSKYKTLEYDLAMTGNNIAVMSTVLYEIWPTDGEIKKKIKKIMDVNDDWSKKKSSERAVIANELLQYIENNELGKGYFAQSLSDNILNNRVKFETPEYIKNAILWVCQDGEV</sequence>
<dbReference type="PANTHER" id="PTHR43581">
    <property type="entry name" value="ATP/GTP PHOSPHATASE"/>
    <property type="match status" value="1"/>
</dbReference>
<protein>
    <recommendedName>
        <fullName evidence="5">AAA family ATPase</fullName>
    </recommendedName>
</protein>
<dbReference type="InterPro" id="IPR034139">
    <property type="entry name" value="TOPRIM_OLD"/>
</dbReference>
<dbReference type="Gene3D" id="3.40.50.300">
    <property type="entry name" value="P-loop containing nucleotide triphosphate hydrolases"/>
    <property type="match status" value="1"/>
</dbReference>
<name>B7LP82_ESCF3</name>
<evidence type="ECO:0008006" key="5">
    <source>
        <dbReference type="Google" id="ProtNLM"/>
    </source>
</evidence>
<proteinExistence type="predicted"/>
<reference evidence="4" key="1">
    <citation type="journal article" date="2009" name="PLoS Genet.">
        <title>Organised genome dynamics in the Escherichia coli species results in highly diverse adaptive paths.</title>
        <authorList>
            <person name="Touchon M."/>
            <person name="Hoede C."/>
            <person name="Tenaillon O."/>
            <person name="Barbe V."/>
            <person name="Baeriswyl S."/>
            <person name="Bidet P."/>
            <person name="Bingen E."/>
            <person name="Bonacorsi S."/>
            <person name="Bouchier C."/>
            <person name="Bouvet O."/>
            <person name="Calteau A."/>
            <person name="Chiapello H."/>
            <person name="Clermont O."/>
            <person name="Cruveiller S."/>
            <person name="Danchin A."/>
            <person name="Diard M."/>
            <person name="Dossat C."/>
            <person name="Karoui M.E."/>
            <person name="Frapy E."/>
            <person name="Garry L."/>
            <person name="Ghigo J.M."/>
            <person name="Gilles A.M."/>
            <person name="Johnson J."/>
            <person name="Le Bouguenec C."/>
            <person name="Lescat M."/>
            <person name="Mangenot S."/>
            <person name="Martinez-Jehanne V."/>
            <person name="Matic I."/>
            <person name="Nassif X."/>
            <person name="Oztas S."/>
            <person name="Petit M.A."/>
            <person name="Pichon C."/>
            <person name="Rouy Z."/>
            <person name="Ruf C.S."/>
            <person name="Schneider D."/>
            <person name="Tourret J."/>
            <person name="Vacherie B."/>
            <person name="Vallenet D."/>
            <person name="Medigue C."/>
            <person name="Rocha E.P.C."/>
            <person name="Denamur E."/>
        </authorList>
    </citation>
    <scope>NUCLEOTIDE SEQUENCE [LARGE SCALE GENOMIC DNA]</scope>
    <source>
        <strain evidence="4">ATCC 35469 / DSM 13698 / BCRC 15582 / CCUG 18766 / IAM 14443 / JCM 21226 / LMG 7866 / NBRC 102419 / NCTC 12128 / CDC 0568-73</strain>
    </source>
</reference>
<evidence type="ECO:0000259" key="1">
    <source>
        <dbReference type="Pfam" id="PF13175"/>
    </source>
</evidence>
<dbReference type="Pfam" id="PF13175">
    <property type="entry name" value="AAA_15"/>
    <property type="match status" value="2"/>
</dbReference>
<dbReference type="GO" id="GO:0016887">
    <property type="term" value="F:ATP hydrolysis activity"/>
    <property type="evidence" value="ECO:0007669"/>
    <property type="project" value="InterPro"/>
</dbReference>
<dbReference type="CDD" id="cd01026">
    <property type="entry name" value="TOPRIM_OLD"/>
    <property type="match status" value="1"/>
</dbReference>
<dbReference type="HOGENOM" id="CLU_021240_1_0_6"/>
<dbReference type="InterPro" id="IPR051396">
    <property type="entry name" value="Bact_Antivir_Def_Nuclease"/>
</dbReference>
<feature type="domain" description="Endonuclease GajA/Old nuclease/RecF-like AAA" evidence="1">
    <location>
        <begin position="195"/>
        <end position="388"/>
    </location>
</feature>
<gene>
    <name evidence="3" type="ordered locus">EFER_2804</name>
</gene>
<dbReference type="Pfam" id="PF20469">
    <property type="entry name" value="OLD-like_TOPRIM"/>
    <property type="match status" value="1"/>
</dbReference>
<feature type="domain" description="Endonuclease GajA/Old nuclease/RecF-like AAA" evidence="1">
    <location>
        <begin position="47"/>
        <end position="151"/>
    </location>
</feature>
<evidence type="ECO:0000259" key="2">
    <source>
        <dbReference type="Pfam" id="PF20469"/>
    </source>
</evidence>
<dbReference type="GO" id="GO:0005524">
    <property type="term" value="F:ATP binding"/>
    <property type="evidence" value="ECO:0007669"/>
    <property type="project" value="InterPro"/>
</dbReference>
<evidence type="ECO:0000313" key="3">
    <source>
        <dbReference type="EMBL" id="CAQ90298.1"/>
    </source>
</evidence>
<dbReference type="AlphaFoldDB" id="B7LP82"/>
<dbReference type="InterPro" id="IPR027417">
    <property type="entry name" value="P-loop_NTPase"/>
</dbReference>
<dbReference type="EMBL" id="CU928158">
    <property type="protein sequence ID" value="CAQ90298.1"/>
    <property type="molecule type" value="Genomic_DNA"/>
</dbReference>
<dbReference type="PANTHER" id="PTHR43581:SF4">
    <property type="entry name" value="ATP_GTP PHOSPHATASE"/>
    <property type="match status" value="1"/>
</dbReference>
<accession>B7LP82</accession>
<feature type="domain" description="OLD protein-like TOPRIM" evidence="2">
    <location>
        <begin position="436"/>
        <end position="499"/>
    </location>
</feature>
<evidence type="ECO:0000313" key="4">
    <source>
        <dbReference type="Proteomes" id="UP000000745"/>
    </source>
</evidence>